<dbReference type="PANTHER" id="PTHR10057:SF0">
    <property type="entry name" value="TRANSLOCATOR PROTEIN"/>
    <property type="match status" value="1"/>
</dbReference>
<feature type="transmembrane region" description="Helical" evidence="6">
    <location>
        <begin position="137"/>
        <end position="158"/>
    </location>
</feature>
<sequence>MPAKAARGPAFRAIIVLVPLLELLGGASARVGSAQNNPWYEALTLPALQPPGPVFGIAWAILYALIASAAGLVWATKVPGRTIALLLFAAQMAMNLAWAPLFFREHQILWSLVLLGCIWLASVVTTFAFARVNRLAAWLMVPYLIWLTFASGLNWQILQDNPHGGPTVLAQERN</sequence>
<proteinExistence type="inferred from homology"/>
<dbReference type="Proteomes" id="UP000317894">
    <property type="component" value="Unassembled WGS sequence"/>
</dbReference>
<evidence type="ECO:0000256" key="1">
    <source>
        <dbReference type="ARBA" id="ARBA00004141"/>
    </source>
</evidence>
<evidence type="ECO:0000256" key="3">
    <source>
        <dbReference type="ARBA" id="ARBA00022692"/>
    </source>
</evidence>
<dbReference type="PANTHER" id="PTHR10057">
    <property type="entry name" value="PERIPHERAL-TYPE BENZODIAZEPINE RECEPTOR"/>
    <property type="match status" value="1"/>
</dbReference>
<evidence type="ECO:0000256" key="4">
    <source>
        <dbReference type="ARBA" id="ARBA00022989"/>
    </source>
</evidence>
<evidence type="ECO:0000256" key="6">
    <source>
        <dbReference type="SAM" id="Phobius"/>
    </source>
</evidence>
<feature type="transmembrane region" description="Helical" evidence="6">
    <location>
        <begin position="108"/>
        <end position="130"/>
    </location>
</feature>
<name>A0A552U7M3_9SPHN</name>
<organism evidence="7 8">
    <name type="scientific">Glacieibacterium frigidum</name>
    <dbReference type="NCBI Taxonomy" id="2593303"/>
    <lineage>
        <taxon>Bacteria</taxon>
        <taxon>Pseudomonadati</taxon>
        <taxon>Pseudomonadota</taxon>
        <taxon>Alphaproteobacteria</taxon>
        <taxon>Sphingomonadales</taxon>
        <taxon>Sphingosinicellaceae</taxon>
        <taxon>Glacieibacterium</taxon>
    </lineage>
</organism>
<keyword evidence="4 6" id="KW-1133">Transmembrane helix</keyword>
<evidence type="ECO:0000313" key="7">
    <source>
        <dbReference type="EMBL" id="TRW14169.1"/>
    </source>
</evidence>
<dbReference type="Gene3D" id="1.20.1260.100">
    <property type="entry name" value="TspO/MBR protein"/>
    <property type="match status" value="1"/>
</dbReference>
<feature type="transmembrane region" description="Helical" evidence="6">
    <location>
        <begin position="53"/>
        <end position="75"/>
    </location>
</feature>
<dbReference type="RefSeq" id="WP_144237375.1">
    <property type="nucleotide sequence ID" value="NZ_VJWA01000002.1"/>
</dbReference>
<accession>A0A552U7M3</accession>
<keyword evidence="8" id="KW-1185">Reference proteome</keyword>
<keyword evidence="5 6" id="KW-0472">Membrane</keyword>
<dbReference type="OrthoDB" id="9795496at2"/>
<comment type="similarity">
    <text evidence="2">Belongs to the TspO/BZRP family.</text>
</comment>
<protein>
    <submittedName>
        <fullName evidence="7">Tryptophan-rich sensory protein</fullName>
    </submittedName>
</protein>
<evidence type="ECO:0000313" key="8">
    <source>
        <dbReference type="Proteomes" id="UP000317894"/>
    </source>
</evidence>
<comment type="subcellular location">
    <subcellularLocation>
        <location evidence="1">Membrane</location>
        <topology evidence="1">Multi-pass membrane protein</topology>
    </subcellularLocation>
</comment>
<evidence type="ECO:0000256" key="2">
    <source>
        <dbReference type="ARBA" id="ARBA00007524"/>
    </source>
</evidence>
<dbReference type="GO" id="GO:0016020">
    <property type="term" value="C:membrane"/>
    <property type="evidence" value="ECO:0007669"/>
    <property type="project" value="UniProtKB-SubCell"/>
</dbReference>
<dbReference type="GO" id="GO:0033013">
    <property type="term" value="P:tetrapyrrole metabolic process"/>
    <property type="evidence" value="ECO:0007669"/>
    <property type="project" value="UniProtKB-ARBA"/>
</dbReference>
<dbReference type="CDD" id="cd15904">
    <property type="entry name" value="TSPO_MBR"/>
    <property type="match status" value="1"/>
</dbReference>
<dbReference type="InterPro" id="IPR004307">
    <property type="entry name" value="TspO_MBR"/>
</dbReference>
<dbReference type="FunFam" id="1.20.1260.100:FF:000001">
    <property type="entry name" value="translocator protein 2"/>
    <property type="match status" value="1"/>
</dbReference>
<gene>
    <name evidence="7" type="ORF">FMM06_10615</name>
</gene>
<evidence type="ECO:0000256" key="5">
    <source>
        <dbReference type="ARBA" id="ARBA00023136"/>
    </source>
</evidence>
<dbReference type="PIRSF" id="PIRSF005859">
    <property type="entry name" value="PBR"/>
    <property type="match status" value="1"/>
</dbReference>
<feature type="transmembrane region" description="Helical" evidence="6">
    <location>
        <begin position="82"/>
        <end position="102"/>
    </location>
</feature>
<keyword evidence="3 6" id="KW-0812">Transmembrane</keyword>
<dbReference type="InterPro" id="IPR038330">
    <property type="entry name" value="TspO/MBR-related_sf"/>
</dbReference>
<dbReference type="AlphaFoldDB" id="A0A552U7M3"/>
<comment type="caution">
    <text evidence="7">The sequence shown here is derived from an EMBL/GenBank/DDBJ whole genome shotgun (WGS) entry which is preliminary data.</text>
</comment>
<dbReference type="EMBL" id="VJWA01000002">
    <property type="protein sequence ID" value="TRW14169.1"/>
    <property type="molecule type" value="Genomic_DNA"/>
</dbReference>
<dbReference type="Pfam" id="PF03073">
    <property type="entry name" value="TspO_MBR"/>
    <property type="match status" value="1"/>
</dbReference>
<reference evidence="7 8" key="1">
    <citation type="submission" date="2019-07" db="EMBL/GenBank/DDBJ databases">
        <title>Novel species isolated from glacier.</title>
        <authorList>
            <person name="Liu Q."/>
            <person name="Xin Y.-H."/>
        </authorList>
    </citation>
    <scope>NUCLEOTIDE SEQUENCE [LARGE SCALE GENOMIC DNA]</scope>
    <source>
        <strain evidence="7 8">LB1R16</strain>
    </source>
</reference>